<dbReference type="AlphaFoldDB" id="A0AAC9PA05"/>
<organism evidence="2 3">
    <name type="scientific">Granulibacter bethesdensis</name>
    <dbReference type="NCBI Taxonomy" id="364410"/>
    <lineage>
        <taxon>Bacteria</taxon>
        <taxon>Pseudomonadati</taxon>
        <taxon>Pseudomonadota</taxon>
        <taxon>Alphaproteobacteria</taxon>
        <taxon>Acetobacterales</taxon>
        <taxon>Acetobacteraceae</taxon>
        <taxon>Granulibacter</taxon>
    </lineage>
</organism>
<sequence>MSARTSLSASMEKDDTVMRMFFTSSRVVQTRSLALFPLLLTVGTAALVGGSYGPVKSAATVVSDHQAGGFAPFPSASRSERPPSVAADFSPPPSRPVELLAPAEIVPYRYGRFCHPLDQTCHVKWRT</sequence>
<dbReference type="EMBL" id="CP018191">
    <property type="protein sequence ID" value="APH55744.1"/>
    <property type="molecule type" value="Genomic_DNA"/>
</dbReference>
<dbReference type="Proteomes" id="UP000182373">
    <property type="component" value="Chromosome"/>
</dbReference>
<accession>A0AAC9PA05</accession>
<evidence type="ECO:0000313" key="3">
    <source>
        <dbReference type="Proteomes" id="UP000182373"/>
    </source>
</evidence>
<proteinExistence type="predicted"/>
<feature type="region of interest" description="Disordered" evidence="1">
    <location>
        <begin position="72"/>
        <end position="93"/>
    </location>
</feature>
<gene>
    <name evidence="2" type="ORF">GbCGDNIH9_2410</name>
</gene>
<evidence type="ECO:0000256" key="1">
    <source>
        <dbReference type="SAM" id="MobiDB-lite"/>
    </source>
</evidence>
<evidence type="ECO:0000313" key="2">
    <source>
        <dbReference type="EMBL" id="APH55744.1"/>
    </source>
</evidence>
<name>A0AAC9PA05_9PROT</name>
<protein>
    <submittedName>
        <fullName evidence="2">Uncharacterized protein</fullName>
    </submittedName>
</protein>
<reference evidence="3" key="1">
    <citation type="submission" date="2016-11" db="EMBL/GenBank/DDBJ databases">
        <title>Comparative genomic and phenotypic analysis of Granulibacter bethesdensis clinical isolates from patients with chronic granulomatous disease.</title>
        <authorList>
            <person name="Zarember K.A."/>
            <person name="Porcella S.F."/>
            <person name="Chu J."/>
            <person name="Ding L."/>
            <person name="Dahlstrom E."/>
            <person name="Barbian K."/>
            <person name="Martens C."/>
            <person name="Sykora L."/>
            <person name="Kramer S."/>
            <person name="Pettinato A.M."/>
            <person name="Hong H."/>
            <person name="Wald G."/>
            <person name="Berg L.J."/>
            <person name="Rogge L.S."/>
            <person name="Greenberg D.E."/>
            <person name="Falcone E.L."/>
            <person name="Neves J.F."/>
            <person name="Simoes M.J."/>
            <person name="Casal M."/>
            <person name="Rodriguez-Lopez F.C."/>
            <person name="Zelazny A."/>
            <person name="Gallin J.I."/>
            <person name="Holland S.M."/>
        </authorList>
    </citation>
    <scope>NUCLEOTIDE SEQUENCE [LARGE SCALE GENOMIC DNA]</scope>
    <source>
        <strain evidence="3">NIH9.1</strain>
    </source>
</reference>